<dbReference type="InterPro" id="IPR017441">
    <property type="entry name" value="Protein_kinase_ATP_BS"/>
</dbReference>
<feature type="region of interest" description="Disordered" evidence="5">
    <location>
        <begin position="571"/>
        <end position="604"/>
    </location>
</feature>
<dbReference type="SMART" id="SM00220">
    <property type="entry name" value="S_TKc"/>
    <property type="match status" value="1"/>
</dbReference>
<feature type="binding site" evidence="4">
    <location>
        <position position="62"/>
    </location>
    <ligand>
        <name>ATP</name>
        <dbReference type="ChEBI" id="CHEBI:30616"/>
    </ligand>
</feature>
<dbReference type="Gene3D" id="3.30.200.20">
    <property type="entry name" value="Phosphorylase Kinase, domain 1"/>
    <property type="match status" value="1"/>
</dbReference>
<keyword evidence="1" id="KW-0418">Kinase</keyword>
<evidence type="ECO:0000259" key="6">
    <source>
        <dbReference type="PROSITE" id="PS50011"/>
    </source>
</evidence>
<evidence type="ECO:0000313" key="7">
    <source>
        <dbReference type="EMBL" id="KAF6230403.1"/>
    </source>
</evidence>
<dbReference type="GeneID" id="59333151"/>
<dbReference type="InterPro" id="IPR008271">
    <property type="entry name" value="Ser/Thr_kinase_AS"/>
</dbReference>
<keyword evidence="2 4" id="KW-0547">Nucleotide-binding</keyword>
<comment type="caution">
    <text evidence="7">The sequence shown here is derived from an EMBL/GenBank/DDBJ whole genome shotgun (WGS) entry which is preliminary data.</text>
</comment>
<name>A0A8H6FKX5_9LECA</name>
<feature type="compositionally biased region" description="Basic residues" evidence="5">
    <location>
        <begin position="689"/>
        <end position="699"/>
    </location>
</feature>
<feature type="region of interest" description="Disordered" evidence="5">
    <location>
        <begin position="495"/>
        <end position="521"/>
    </location>
</feature>
<dbReference type="GO" id="GO:0004674">
    <property type="term" value="F:protein serine/threonine kinase activity"/>
    <property type="evidence" value="ECO:0007669"/>
    <property type="project" value="UniProtKB-KW"/>
</dbReference>
<dbReference type="FunFam" id="1.10.510.10:FF:000314">
    <property type="entry name" value="Serine threonine-protein kinase mak"/>
    <property type="match status" value="1"/>
</dbReference>
<evidence type="ECO:0000313" key="8">
    <source>
        <dbReference type="Proteomes" id="UP000593566"/>
    </source>
</evidence>
<dbReference type="PROSITE" id="PS00108">
    <property type="entry name" value="PROTEIN_KINASE_ST"/>
    <property type="match status" value="1"/>
</dbReference>
<keyword evidence="8" id="KW-1185">Reference proteome</keyword>
<dbReference type="CDD" id="cd07830">
    <property type="entry name" value="STKc_MAK_like"/>
    <property type="match status" value="1"/>
</dbReference>
<dbReference type="Pfam" id="PF00069">
    <property type="entry name" value="Pkinase"/>
    <property type="match status" value="1"/>
</dbReference>
<evidence type="ECO:0000256" key="1">
    <source>
        <dbReference type="ARBA" id="ARBA00022527"/>
    </source>
</evidence>
<feature type="compositionally biased region" description="Polar residues" evidence="5">
    <location>
        <begin position="650"/>
        <end position="680"/>
    </location>
</feature>
<feature type="domain" description="Protein kinase" evidence="6">
    <location>
        <begin position="26"/>
        <end position="354"/>
    </location>
</feature>
<dbReference type="PROSITE" id="PS00107">
    <property type="entry name" value="PROTEIN_KINASE_ATP"/>
    <property type="match status" value="1"/>
</dbReference>
<dbReference type="InterPro" id="IPR000719">
    <property type="entry name" value="Prot_kinase_dom"/>
</dbReference>
<organism evidence="7 8">
    <name type="scientific">Letharia lupina</name>
    <dbReference type="NCBI Taxonomy" id="560253"/>
    <lineage>
        <taxon>Eukaryota</taxon>
        <taxon>Fungi</taxon>
        <taxon>Dikarya</taxon>
        <taxon>Ascomycota</taxon>
        <taxon>Pezizomycotina</taxon>
        <taxon>Lecanoromycetes</taxon>
        <taxon>OSLEUM clade</taxon>
        <taxon>Lecanoromycetidae</taxon>
        <taxon>Lecanorales</taxon>
        <taxon>Lecanorineae</taxon>
        <taxon>Parmeliaceae</taxon>
        <taxon>Letharia</taxon>
    </lineage>
</organism>
<evidence type="ECO:0000256" key="2">
    <source>
        <dbReference type="ARBA" id="ARBA00022741"/>
    </source>
</evidence>
<dbReference type="AlphaFoldDB" id="A0A8H6FKX5"/>
<proteinExistence type="predicted"/>
<dbReference type="Proteomes" id="UP000593566">
    <property type="component" value="Unassembled WGS sequence"/>
</dbReference>
<dbReference type="InterPro" id="IPR050117">
    <property type="entry name" value="MAPK"/>
</dbReference>
<feature type="compositionally biased region" description="Polar residues" evidence="5">
    <location>
        <begin position="415"/>
        <end position="427"/>
    </location>
</feature>
<feature type="compositionally biased region" description="Basic and acidic residues" evidence="5">
    <location>
        <begin position="376"/>
        <end position="387"/>
    </location>
</feature>
<accession>A0A8H6FKX5</accession>
<feature type="region of interest" description="Disordered" evidence="5">
    <location>
        <begin position="630"/>
        <end position="709"/>
    </location>
</feature>
<keyword evidence="1" id="KW-0808">Transferase</keyword>
<dbReference type="FunFam" id="3.30.200.20:FF:000233">
    <property type="entry name" value="Meiosis induction protein kinase"/>
    <property type="match status" value="1"/>
</dbReference>
<evidence type="ECO:0000256" key="3">
    <source>
        <dbReference type="ARBA" id="ARBA00022840"/>
    </source>
</evidence>
<keyword evidence="1" id="KW-0723">Serine/threonine-protein kinase</keyword>
<reference evidence="7 8" key="1">
    <citation type="journal article" date="2020" name="Genomics">
        <title>Complete, high-quality genomes from long-read metagenomic sequencing of two wolf lichen thalli reveals enigmatic genome architecture.</title>
        <authorList>
            <person name="McKenzie S.K."/>
            <person name="Walston R.F."/>
            <person name="Allen J.L."/>
        </authorList>
    </citation>
    <scope>NUCLEOTIDE SEQUENCE [LARGE SCALE GENOMIC DNA]</scope>
    <source>
        <strain evidence="7">WasteWater1</strain>
    </source>
</reference>
<dbReference type="GO" id="GO:0005524">
    <property type="term" value="F:ATP binding"/>
    <property type="evidence" value="ECO:0007669"/>
    <property type="project" value="UniProtKB-UniRule"/>
</dbReference>
<feature type="region of interest" description="Disordered" evidence="5">
    <location>
        <begin position="358"/>
        <end position="446"/>
    </location>
</feature>
<sequence>MAVTHDSHPRLAANGSLSAMCLEDNFELLKEIGDGSFGSVALARVRTAGAHIARRGTMVAIKTMKKTFDSFGPCLELREVIFLRSLPVHIHLVPALEIFLDPMSKKLHICMEHMDGNLYQLMKAREHKCLDSSSVKSILFQILSGLDHIHNHDFFHRDIKPENILVSTSSPQDSNTTFRRYSSIVTPPSTPPLYTIKIADFGLARETHSQHPYTTYVSTRWYRAPEVLLRAGEYSAPVDIWAIGAMAVEIANLKPLFPGGNEVDQVWRVCEIMGSPGNWYDKSGKKVGGGDWRDGTRLAQKLGFSFPKMAPHSMETILRAPQWPVALSNFVTWCLMWDPKNRPTSAEAMKHEYFNDAVDPLRPKSSGSRLLGRKHSSIDGKSQRDSGEGAAQSSRPSWFRKSLIRDHSPALPIQVPSSQTQVTSPNRSPIYHAKTADNVPPTAESTSTIRYRPFAHKRATWTNGTNPSNAAPMPILPSIRPISPFSDTVTAQSHNNPVYKPTGHATRTVPSSDPKPSKKIGRQLSIQSNGNHYADLHRQEAERALNGQRAPPMSPNSEQKEGFFSHLRKRARRLSGKPQMPAPSSMDDVEANAGCSPWQSNRNSMIVDSNMDTILEKSFNDVDKALQSTRPLAEPLSPSPEVPSSHKQQHGLSNAENSINRHPSLSKSVSSPALDSSSFTGAGGPISSRTRRALHRSTHPSHMYDTPDEEDELLHEALNSAQNAAKRIDGRSKAEERDYLKKLTQVDTPRQPLRDTANNMASLNPYPTPSPSAKRNGVLFDANAMTEPVEPLTIIKTRPKEDVHPTPRWPTPPYEENEWAASAAASIFAAGSIYQ</sequence>
<protein>
    <recommendedName>
        <fullName evidence="6">Protein kinase domain-containing protein</fullName>
    </recommendedName>
</protein>
<dbReference type="SUPFAM" id="SSF56112">
    <property type="entry name" value="Protein kinase-like (PK-like)"/>
    <property type="match status" value="1"/>
</dbReference>
<evidence type="ECO:0000256" key="5">
    <source>
        <dbReference type="SAM" id="MobiDB-lite"/>
    </source>
</evidence>
<dbReference type="EMBL" id="JACCJB010000002">
    <property type="protein sequence ID" value="KAF6230403.1"/>
    <property type="molecule type" value="Genomic_DNA"/>
</dbReference>
<dbReference type="Gene3D" id="1.10.510.10">
    <property type="entry name" value="Transferase(Phosphotransferase) domain 1"/>
    <property type="match status" value="1"/>
</dbReference>
<evidence type="ECO:0000256" key="4">
    <source>
        <dbReference type="PROSITE-ProRule" id="PRU10141"/>
    </source>
</evidence>
<dbReference type="InterPro" id="IPR011009">
    <property type="entry name" value="Kinase-like_dom_sf"/>
</dbReference>
<gene>
    <name evidence="7" type="ORF">HO133_004745</name>
</gene>
<keyword evidence="3 4" id="KW-0067">ATP-binding</keyword>
<feature type="region of interest" description="Disordered" evidence="5">
    <location>
        <begin position="742"/>
        <end position="774"/>
    </location>
</feature>
<dbReference type="PROSITE" id="PS50011">
    <property type="entry name" value="PROTEIN_KINASE_DOM"/>
    <property type="match status" value="1"/>
</dbReference>
<dbReference type="RefSeq" id="XP_037157660.1">
    <property type="nucleotide sequence ID" value="XM_037295659.1"/>
</dbReference>
<dbReference type="PANTHER" id="PTHR24055">
    <property type="entry name" value="MITOGEN-ACTIVATED PROTEIN KINASE"/>
    <property type="match status" value="1"/>
</dbReference>